<evidence type="ECO:0000313" key="13">
    <source>
        <dbReference type="EMBL" id="RMX54574.1"/>
    </source>
</evidence>
<comment type="similarity">
    <text evidence="10">Belongs to the G-protein coupled receptor 1 family.</text>
</comment>
<evidence type="ECO:0000256" key="10">
    <source>
        <dbReference type="RuleBase" id="RU000688"/>
    </source>
</evidence>
<dbReference type="OrthoDB" id="5972513at2759"/>
<dbReference type="AlphaFoldDB" id="A0A3M6UM16"/>
<dbReference type="EMBL" id="RCHS01001247">
    <property type="protein sequence ID" value="RMX54574.1"/>
    <property type="molecule type" value="Genomic_DNA"/>
</dbReference>
<dbReference type="InterPro" id="IPR000276">
    <property type="entry name" value="GPCR_Rhodpsn"/>
</dbReference>
<evidence type="ECO:0000256" key="7">
    <source>
        <dbReference type="ARBA" id="ARBA00023170"/>
    </source>
</evidence>
<comment type="subcellular location">
    <subcellularLocation>
        <location evidence="1">Cell membrane</location>
        <topology evidence="1">Multi-pass membrane protein</topology>
    </subcellularLocation>
</comment>
<reference evidence="13 14" key="1">
    <citation type="journal article" date="2018" name="Sci. Rep.">
        <title>Comparative analysis of the Pocillopora damicornis genome highlights role of immune system in coral evolution.</title>
        <authorList>
            <person name="Cunning R."/>
            <person name="Bay R.A."/>
            <person name="Gillette P."/>
            <person name="Baker A.C."/>
            <person name="Traylor-Knowles N."/>
        </authorList>
    </citation>
    <scope>NUCLEOTIDE SEQUENCE [LARGE SCALE GENOMIC DNA]</scope>
    <source>
        <strain evidence="13">RSMAS</strain>
        <tissue evidence="13">Whole animal</tissue>
    </source>
</reference>
<evidence type="ECO:0000256" key="2">
    <source>
        <dbReference type="ARBA" id="ARBA00022475"/>
    </source>
</evidence>
<accession>A0A3M6UM16</accession>
<keyword evidence="8" id="KW-0325">Glycoprotein</keyword>
<evidence type="ECO:0000259" key="12">
    <source>
        <dbReference type="PROSITE" id="PS50262"/>
    </source>
</evidence>
<keyword evidence="9 10" id="KW-0807">Transducer</keyword>
<proteinExistence type="inferred from homology"/>
<feature type="transmembrane region" description="Helical" evidence="11">
    <location>
        <begin position="218"/>
        <end position="239"/>
    </location>
</feature>
<evidence type="ECO:0000256" key="9">
    <source>
        <dbReference type="ARBA" id="ARBA00023224"/>
    </source>
</evidence>
<dbReference type="CDD" id="cd00637">
    <property type="entry name" value="7tm_classA_rhodopsin-like"/>
    <property type="match status" value="1"/>
</dbReference>
<feature type="transmembrane region" description="Helical" evidence="11">
    <location>
        <begin position="272"/>
        <end position="294"/>
    </location>
</feature>
<keyword evidence="14" id="KW-1185">Reference proteome</keyword>
<feature type="transmembrane region" description="Helical" evidence="11">
    <location>
        <begin position="144"/>
        <end position="169"/>
    </location>
</feature>
<evidence type="ECO:0000256" key="6">
    <source>
        <dbReference type="ARBA" id="ARBA00023136"/>
    </source>
</evidence>
<dbReference type="Pfam" id="PF00001">
    <property type="entry name" value="7tm_1"/>
    <property type="match status" value="1"/>
</dbReference>
<dbReference type="GO" id="GO:0005886">
    <property type="term" value="C:plasma membrane"/>
    <property type="evidence" value="ECO:0007669"/>
    <property type="project" value="UniProtKB-SubCell"/>
</dbReference>
<dbReference type="PROSITE" id="PS00237">
    <property type="entry name" value="G_PROTEIN_RECEP_F1_1"/>
    <property type="match status" value="1"/>
</dbReference>
<evidence type="ECO:0000256" key="11">
    <source>
        <dbReference type="SAM" id="Phobius"/>
    </source>
</evidence>
<dbReference type="PROSITE" id="PS50262">
    <property type="entry name" value="G_PROTEIN_RECEP_F1_2"/>
    <property type="match status" value="1"/>
</dbReference>
<feature type="transmembrane region" description="Helical" evidence="11">
    <location>
        <begin position="104"/>
        <end position="124"/>
    </location>
</feature>
<name>A0A3M6UM16_POCDA</name>
<comment type="caution">
    <text evidence="13">The sequence shown here is derived from an EMBL/GenBank/DDBJ whole genome shotgun (WGS) entry which is preliminary data.</text>
</comment>
<protein>
    <recommendedName>
        <fullName evidence="12">G-protein coupled receptors family 1 profile domain-containing protein</fullName>
    </recommendedName>
</protein>
<dbReference type="Gene3D" id="1.20.1070.10">
    <property type="entry name" value="Rhodopsin 7-helix transmembrane proteins"/>
    <property type="match status" value="1"/>
</dbReference>
<evidence type="ECO:0000256" key="8">
    <source>
        <dbReference type="ARBA" id="ARBA00023180"/>
    </source>
</evidence>
<evidence type="ECO:0000256" key="4">
    <source>
        <dbReference type="ARBA" id="ARBA00022989"/>
    </source>
</evidence>
<dbReference type="SUPFAM" id="SSF81321">
    <property type="entry name" value="Family A G protein-coupled receptor-like"/>
    <property type="match status" value="1"/>
</dbReference>
<keyword evidence="2" id="KW-1003">Cell membrane</keyword>
<keyword evidence="4 11" id="KW-1133">Transmembrane helix</keyword>
<dbReference type="GO" id="GO:0004930">
    <property type="term" value="F:G protein-coupled receptor activity"/>
    <property type="evidence" value="ECO:0007669"/>
    <property type="project" value="UniProtKB-KW"/>
</dbReference>
<keyword evidence="3 10" id="KW-0812">Transmembrane</keyword>
<dbReference type="PRINTS" id="PR00237">
    <property type="entry name" value="GPCRRHODOPSN"/>
</dbReference>
<evidence type="ECO:0000256" key="3">
    <source>
        <dbReference type="ARBA" id="ARBA00022692"/>
    </source>
</evidence>
<sequence length="356" mass="40933">MYVADMDELYFRQKTASVREIRPTQLWSSFKLNSNTEISMHNNCSIAELKNTCLDLAVFQHQNVSPQFIVFICAINIILLITSAIGNTSVILAVWKTSSLRSPWMVFLSGLAITDFAVAVFVQPSFEAFTLMLLFSNSDINECYFEIIFGTLCYTVCAASLMTVTTISVDRFLAIQYHLRYSSIVTVPRVIYITGMIWLMGGFLATLLLWAGKRVFQIVMTCGIAFCLSMCTIVHFQIYQNVRRHQRQIQAQVQAVQDGTGLQMARFKKTAINAFLVHYFLLFCYTPVFISILLARNFENRPGFDSWNEFYSPIVWNTSATIVFMNSAFNPLIYCWRLREMRLSVKRTLRRMVCKN</sequence>
<keyword evidence="6 11" id="KW-0472">Membrane</keyword>
<dbReference type="PANTHER" id="PTHR24246">
    <property type="entry name" value="OLFACTORY RECEPTOR AND ADENOSINE RECEPTOR"/>
    <property type="match status" value="1"/>
</dbReference>
<dbReference type="Proteomes" id="UP000275408">
    <property type="component" value="Unassembled WGS sequence"/>
</dbReference>
<keyword evidence="7 10" id="KW-0675">Receptor</keyword>
<gene>
    <name evidence="13" type="ORF">pdam_00004625</name>
</gene>
<feature type="transmembrane region" description="Helical" evidence="11">
    <location>
        <begin position="190"/>
        <end position="212"/>
    </location>
</feature>
<keyword evidence="5 10" id="KW-0297">G-protein coupled receptor</keyword>
<evidence type="ECO:0000256" key="5">
    <source>
        <dbReference type="ARBA" id="ARBA00023040"/>
    </source>
</evidence>
<feature type="transmembrane region" description="Helical" evidence="11">
    <location>
        <begin position="314"/>
        <end position="336"/>
    </location>
</feature>
<feature type="transmembrane region" description="Helical" evidence="11">
    <location>
        <begin position="68"/>
        <end position="92"/>
    </location>
</feature>
<dbReference type="PANTHER" id="PTHR24246:SF27">
    <property type="entry name" value="ADENOSINE RECEPTOR, ISOFORM A"/>
    <property type="match status" value="1"/>
</dbReference>
<dbReference type="SMART" id="SM01381">
    <property type="entry name" value="7TM_GPCR_Srsx"/>
    <property type="match status" value="1"/>
</dbReference>
<feature type="domain" description="G-protein coupled receptors family 1 profile" evidence="12">
    <location>
        <begin position="86"/>
        <end position="334"/>
    </location>
</feature>
<dbReference type="InterPro" id="IPR017452">
    <property type="entry name" value="GPCR_Rhodpsn_7TM"/>
</dbReference>
<dbReference type="STRING" id="46731.A0A3M6UM16"/>
<evidence type="ECO:0000313" key="14">
    <source>
        <dbReference type="Proteomes" id="UP000275408"/>
    </source>
</evidence>
<evidence type="ECO:0000256" key="1">
    <source>
        <dbReference type="ARBA" id="ARBA00004651"/>
    </source>
</evidence>
<organism evidence="13 14">
    <name type="scientific">Pocillopora damicornis</name>
    <name type="common">Cauliflower coral</name>
    <name type="synonym">Millepora damicornis</name>
    <dbReference type="NCBI Taxonomy" id="46731"/>
    <lineage>
        <taxon>Eukaryota</taxon>
        <taxon>Metazoa</taxon>
        <taxon>Cnidaria</taxon>
        <taxon>Anthozoa</taxon>
        <taxon>Hexacorallia</taxon>
        <taxon>Scleractinia</taxon>
        <taxon>Astrocoeniina</taxon>
        <taxon>Pocilloporidae</taxon>
        <taxon>Pocillopora</taxon>
    </lineage>
</organism>